<proteinExistence type="predicted"/>
<evidence type="ECO:0000313" key="3">
    <source>
        <dbReference type="Proteomes" id="UP000249497"/>
    </source>
</evidence>
<evidence type="ECO:0008006" key="4">
    <source>
        <dbReference type="Google" id="ProtNLM"/>
    </source>
</evidence>
<dbReference type="AlphaFoldDB" id="A0A8T8X4I8"/>
<keyword evidence="1" id="KW-0812">Transmembrane</keyword>
<protein>
    <recommendedName>
        <fullName evidence="4">Transmembrane protein</fullName>
    </recommendedName>
</protein>
<evidence type="ECO:0000313" key="2">
    <source>
        <dbReference type="EMBL" id="RAH83033.1"/>
    </source>
</evidence>
<feature type="transmembrane region" description="Helical" evidence="1">
    <location>
        <begin position="35"/>
        <end position="53"/>
    </location>
</feature>
<reference evidence="2 3" key="1">
    <citation type="submission" date="2018-02" db="EMBL/GenBank/DDBJ databases">
        <title>The genomes of Aspergillus section Nigri reveals drivers in fungal speciation.</title>
        <authorList>
            <consortium name="DOE Joint Genome Institute"/>
            <person name="Vesth T.C."/>
            <person name="Nybo J."/>
            <person name="Theobald S."/>
            <person name="Brandl J."/>
            <person name="Frisvad J.C."/>
            <person name="Nielsen K.F."/>
            <person name="Lyhne E.K."/>
            <person name="Kogle M.E."/>
            <person name="Kuo A."/>
            <person name="Riley R."/>
            <person name="Clum A."/>
            <person name="Nolan M."/>
            <person name="Lipzen A."/>
            <person name="Salamov A."/>
            <person name="Henrissat B."/>
            <person name="Wiebenga A."/>
            <person name="De vries R.P."/>
            <person name="Grigoriev I.V."/>
            <person name="Mortensen U.H."/>
            <person name="Andersen M.R."/>
            <person name="Baker S.E."/>
        </authorList>
    </citation>
    <scope>NUCLEOTIDE SEQUENCE [LARGE SCALE GENOMIC DNA]</scope>
    <source>
        <strain evidence="2 3">CBS 114.51</strain>
    </source>
</reference>
<keyword evidence="3" id="KW-1185">Reference proteome</keyword>
<accession>A0A8T8X4I8</accession>
<organism evidence="2 3">
    <name type="scientific">Aspergillus japonicus CBS 114.51</name>
    <dbReference type="NCBI Taxonomy" id="1448312"/>
    <lineage>
        <taxon>Eukaryota</taxon>
        <taxon>Fungi</taxon>
        <taxon>Dikarya</taxon>
        <taxon>Ascomycota</taxon>
        <taxon>Pezizomycotina</taxon>
        <taxon>Eurotiomycetes</taxon>
        <taxon>Eurotiomycetidae</taxon>
        <taxon>Eurotiales</taxon>
        <taxon>Aspergillaceae</taxon>
        <taxon>Aspergillus</taxon>
        <taxon>Aspergillus subgen. Circumdati</taxon>
    </lineage>
</organism>
<keyword evidence="1" id="KW-0472">Membrane</keyword>
<dbReference type="EMBL" id="KZ824785">
    <property type="protein sequence ID" value="RAH83033.1"/>
    <property type="molecule type" value="Genomic_DNA"/>
</dbReference>
<name>A0A8T8X4I8_ASPJA</name>
<dbReference type="GeneID" id="37181185"/>
<evidence type="ECO:0000256" key="1">
    <source>
        <dbReference type="SAM" id="Phobius"/>
    </source>
</evidence>
<feature type="transmembrane region" description="Helical" evidence="1">
    <location>
        <begin position="65"/>
        <end position="82"/>
    </location>
</feature>
<dbReference type="Proteomes" id="UP000249497">
    <property type="component" value="Unassembled WGS sequence"/>
</dbReference>
<keyword evidence="1" id="KW-1133">Transmembrane helix</keyword>
<dbReference type="RefSeq" id="XP_025528927.1">
    <property type="nucleotide sequence ID" value="XM_025677492.1"/>
</dbReference>
<sequence length="105" mass="11982">MMDTREPVNCGSLTPTRLEERMDCSPKRRRSRGRLRLSSVAFSFSYHFFFSLLPPPPPPPPLLPLSLLLLNPLPLFVLGLSYSRDGLFSRSSNQRSPFNRCPSYP</sequence>
<gene>
    <name evidence="2" type="ORF">BO86DRAFT_59201</name>
</gene>